<dbReference type="RefSeq" id="WP_046326998.1">
    <property type="nucleotide sequence ID" value="NZ_CP084389.1"/>
</dbReference>
<name>A0AA47B5A7_9LACO</name>
<organism evidence="6 7">
    <name type="scientific">Lactobacillus helsingborgensis</name>
    <dbReference type="NCBI Taxonomy" id="1218494"/>
    <lineage>
        <taxon>Bacteria</taxon>
        <taxon>Bacillati</taxon>
        <taxon>Bacillota</taxon>
        <taxon>Bacilli</taxon>
        <taxon>Lactobacillales</taxon>
        <taxon>Lactobacillaceae</taxon>
        <taxon>Lactobacillus</taxon>
    </lineage>
</organism>
<dbReference type="EMBL" id="CP084389">
    <property type="protein sequence ID" value="UZX30304.1"/>
    <property type="molecule type" value="Genomic_DNA"/>
</dbReference>
<evidence type="ECO:0000256" key="2">
    <source>
        <dbReference type="ARBA" id="ARBA00022679"/>
    </source>
</evidence>
<dbReference type="PROSITE" id="PS51099">
    <property type="entry name" value="PTS_EIIB_TYPE_2"/>
    <property type="match status" value="1"/>
</dbReference>
<dbReference type="Gene3D" id="1.10.1790.10">
    <property type="entry name" value="PRD domain"/>
    <property type="match status" value="1"/>
</dbReference>
<dbReference type="GO" id="GO:0006355">
    <property type="term" value="P:regulation of DNA-templated transcription"/>
    <property type="evidence" value="ECO:0007669"/>
    <property type="project" value="InterPro"/>
</dbReference>
<keyword evidence="1" id="KW-0597">Phosphoprotein</keyword>
<evidence type="ECO:0000259" key="4">
    <source>
        <dbReference type="PROSITE" id="PS51099"/>
    </source>
</evidence>
<dbReference type="InterPro" id="IPR013011">
    <property type="entry name" value="PTS_EIIB_2"/>
</dbReference>
<proteinExistence type="predicted"/>
<feature type="domain" description="PRD" evidence="5">
    <location>
        <begin position="178"/>
        <end position="277"/>
    </location>
</feature>
<dbReference type="Gene3D" id="3.40.50.2300">
    <property type="match status" value="1"/>
</dbReference>
<feature type="domain" description="PTS EIIB type-2" evidence="4">
    <location>
        <begin position="395"/>
        <end position="482"/>
    </location>
</feature>
<protein>
    <submittedName>
        <fullName evidence="6">Transcription antiterminator</fullName>
    </submittedName>
</protein>
<evidence type="ECO:0000313" key="6">
    <source>
        <dbReference type="EMBL" id="UZX30304.1"/>
    </source>
</evidence>
<reference evidence="6" key="1">
    <citation type="submission" date="2021-09" db="EMBL/GenBank/DDBJ databases">
        <title>Lactobacillus species from Apis mellifera, Switzerland.</title>
        <authorList>
            <person name="Pfister J."/>
            <person name="Brown A."/>
            <person name="Neumann P."/>
            <person name="Collaud A."/>
            <person name="Retschnig G."/>
            <person name="Perreten V."/>
        </authorList>
    </citation>
    <scope>NUCLEOTIDE SEQUENCE</scope>
    <source>
        <strain evidence="6">IBH002</strain>
    </source>
</reference>
<dbReference type="InterPro" id="IPR036095">
    <property type="entry name" value="PTS_EIIB-like_sf"/>
</dbReference>
<dbReference type="PROSITE" id="PS51372">
    <property type="entry name" value="PRD_2"/>
    <property type="match status" value="2"/>
</dbReference>
<dbReference type="CDD" id="cd05568">
    <property type="entry name" value="PTS_IIB_bgl_like"/>
    <property type="match status" value="1"/>
</dbReference>
<dbReference type="GO" id="GO:0009401">
    <property type="term" value="P:phosphoenolpyruvate-dependent sugar phosphotransferase system"/>
    <property type="evidence" value="ECO:0007669"/>
    <property type="project" value="InterPro"/>
</dbReference>
<dbReference type="GO" id="GO:0016301">
    <property type="term" value="F:kinase activity"/>
    <property type="evidence" value="ECO:0007669"/>
    <property type="project" value="UniProtKB-KW"/>
</dbReference>
<evidence type="ECO:0000259" key="5">
    <source>
        <dbReference type="PROSITE" id="PS51372"/>
    </source>
</evidence>
<dbReference type="InterPro" id="IPR051351">
    <property type="entry name" value="Ascorbate-PTS_EIIA_comp"/>
</dbReference>
<dbReference type="SUPFAM" id="SSF52794">
    <property type="entry name" value="PTS system IIB component-like"/>
    <property type="match status" value="1"/>
</dbReference>
<evidence type="ECO:0000256" key="3">
    <source>
        <dbReference type="ARBA" id="ARBA00022777"/>
    </source>
</evidence>
<dbReference type="Proteomes" id="UP001164557">
    <property type="component" value="Chromosome"/>
</dbReference>
<evidence type="ECO:0000313" key="7">
    <source>
        <dbReference type="Proteomes" id="UP001164557"/>
    </source>
</evidence>
<feature type="domain" description="PRD" evidence="5">
    <location>
        <begin position="281"/>
        <end position="388"/>
    </location>
</feature>
<accession>A0AA47B5A7</accession>
<dbReference type="SUPFAM" id="SSF63520">
    <property type="entry name" value="PTS-regulatory domain, PRD"/>
    <property type="match status" value="1"/>
</dbReference>
<evidence type="ECO:0000256" key="1">
    <source>
        <dbReference type="ARBA" id="ARBA00022553"/>
    </source>
</evidence>
<dbReference type="PANTHER" id="PTHR36203:SF1">
    <property type="entry name" value="ASCORBATE-SPECIFIC PTS SYSTEM EIIA COMPONENT"/>
    <property type="match status" value="1"/>
</dbReference>
<dbReference type="Pfam" id="PF00874">
    <property type="entry name" value="PRD"/>
    <property type="match status" value="1"/>
</dbReference>
<keyword evidence="7" id="KW-1185">Reference proteome</keyword>
<dbReference type="InterPro" id="IPR036634">
    <property type="entry name" value="PRD_sf"/>
</dbReference>
<dbReference type="GO" id="GO:0008982">
    <property type="term" value="F:protein-N(PI)-phosphohistidine-sugar phosphotransferase activity"/>
    <property type="evidence" value="ECO:0007669"/>
    <property type="project" value="InterPro"/>
</dbReference>
<keyword evidence="3" id="KW-0418">Kinase</keyword>
<gene>
    <name evidence="6" type="ORF">LDX53_03665</name>
</gene>
<dbReference type="PANTHER" id="PTHR36203">
    <property type="entry name" value="ASCORBATE-SPECIFIC PTS SYSTEM EIIA COMPONENT"/>
    <property type="match status" value="1"/>
</dbReference>
<keyword evidence="2" id="KW-0808">Transferase</keyword>
<dbReference type="AlphaFoldDB" id="A0AA47B5A7"/>
<sequence>MSSQNKEILLRIAKEGTVTKKELKEQFDLTDRQVNYAIANINSYLKLQKLPLIVLKNKTYFAKRELVNYFANHKEKNNLRTFLPDERVWLLLTLILSRTSPLFLNDFVFEFHVSKNTVLADLKRTRTQIADLGLKITFSRKNGYRLIGHEWDKRMLLYKGILKIYTALGFDTCLQLLPDINDNYPAIESSLLKIEEQLGKKYTDDDFFLLILFLTAVTNRIKQNKNLIANELANDEEIKQTAEYQALEQTFFDEFSLQEKSFVALFILGANVKQQQKISASVQTRLINALWEFLNEFELKSFIVLPNKKDLLKKLIDHFRPAYYRIKYKLPDNNPMFKEIITKYHSLYEIVAQSMTPLNNFFGTQISPDETAFVTIFIGGHLLENKVNDRKRKIGRAIPVCPNGVSTSKILENNLRVAFPELSFYPACSVREYKNFVLPYDVVFSTVPLKSEKTVFVINEILNEHSITKLRNDVFKKLLNLNFSNIDIPQIMKVVADFAEIKDKKGLEDGLTKLLIPESNLFDEMSQELSKSKPYIKVIFTHQQYSWTRLIAKISEPMIKSKIVSDAFFLA</sequence>
<dbReference type="InterPro" id="IPR011608">
    <property type="entry name" value="PRD"/>
</dbReference>